<dbReference type="Pfam" id="PF17237">
    <property type="entry name" value="Emr1"/>
    <property type="match status" value="1"/>
</dbReference>
<reference evidence="2" key="1">
    <citation type="journal article" date="2014" name="Genome Announc.">
        <title>Complete sequencing and chromosome-scale genome assembly of the industrial progenitor strain P2niaD18 from the penicillin producer Penicillium chrysogenum.</title>
        <authorList>
            <person name="Specht T."/>
            <person name="Dahlmann T.A."/>
            <person name="Zadra I."/>
            <person name="Kurnsteiner H."/>
            <person name="Kuck U."/>
        </authorList>
    </citation>
    <scope>NUCLEOTIDE SEQUENCE [LARGE SCALE GENOMIC DNA]</scope>
    <source>
        <strain evidence="2">P2niaD18</strain>
    </source>
</reference>
<evidence type="ECO:0000313" key="2">
    <source>
        <dbReference type="EMBL" id="KZN87218.1"/>
    </source>
</evidence>
<keyword evidence="1" id="KW-0472">Membrane</keyword>
<dbReference type="GO" id="GO:0007008">
    <property type="term" value="P:outer mitochondrial membrane organization"/>
    <property type="evidence" value="ECO:0007669"/>
    <property type="project" value="InterPro"/>
</dbReference>
<keyword evidence="1" id="KW-0812">Transmembrane</keyword>
<name>A0A167SIG8_PENCH</name>
<dbReference type="AlphaFoldDB" id="A0A167SIG8"/>
<gene>
    <name evidence="2" type="ORF">EN45_057760</name>
</gene>
<dbReference type="EMBL" id="CM002799">
    <property type="protein sequence ID" value="KZN87218.1"/>
    <property type="molecule type" value="Genomic_DNA"/>
</dbReference>
<feature type="transmembrane region" description="Helical" evidence="1">
    <location>
        <begin position="116"/>
        <end position="134"/>
    </location>
</feature>
<sequence>MDDCGGFTVARGREMEFVEIVRHLVRKHKEVGEQSGVGRFEGRMEARKERKGVPDDQKLSTNGGFWTLPLYGHQLSPLFCPLIQTILALMANLPNLRRLFVEARTEAEENEYSRKAFYNLVLFISSVAIFSLTAQRMSGPKAGR</sequence>
<feature type="transmembrane region" description="Helical" evidence="1">
    <location>
        <begin position="75"/>
        <end position="95"/>
    </location>
</feature>
<dbReference type="InterPro" id="IPR035195">
    <property type="entry name" value="Emr1"/>
</dbReference>
<dbReference type="GO" id="GO:0005739">
    <property type="term" value="C:mitochondrion"/>
    <property type="evidence" value="ECO:0007669"/>
    <property type="project" value="GOC"/>
</dbReference>
<keyword evidence="1" id="KW-1133">Transmembrane helix</keyword>
<dbReference type="Proteomes" id="UP000076449">
    <property type="component" value="Chromosome II"/>
</dbReference>
<organism evidence="2">
    <name type="scientific">Penicillium chrysogenum</name>
    <name type="common">Penicillium notatum</name>
    <dbReference type="NCBI Taxonomy" id="5076"/>
    <lineage>
        <taxon>Eukaryota</taxon>
        <taxon>Fungi</taxon>
        <taxon>Dikarya</taxon>
        <taxon>Ascomycota</taxon>
        <taxon>Pezizomycotina</taxon>
        <taxon>Eurotiomycetes</taxon>
        <taxon>Eurotiomycetidae</taxon>
        <taxon>Eurotiales</taxon>
        <taxon>Aspergillaceae</taxon>
        <taxon>Penicillium</taxon>
        <taxon>Penicillium chrysogenum species complex</taxon>
    </lineage>
</organism>
<protein>
    <submittedName>
        <fullName evidence="2">UPF0618 protein</fullName>
    </submittedName>
</protein>
<accession>A0A167SIG8</accession>
<proteinExistence type="predicted"/>
<evidence type="ECO:0000256" key="1">
    <source>
        <dbReference type="SAM" id="Phobius"/>
    </source>
</evidence>